<dbReference type="GO" id="GO:0000287">
    <property type="term" value="F:magnesium ion binding"/>
    <property type="evidence" value="ECO:0007669"/>
    <property type="project" value="TreeGrafter"/>
</dbReference>
<feature type="binding site" evidence="4">
    <location>
        <position position="65"/>
    </location>
    <ligand>
        <name>substrate</name>
    </ligand>
</feature>
<keyword evidence="3 5" id="KW-0460">Magnesium</keyword>
<dbReference type="InterPro" id="IPR011206">
    <property type="entry name" value="Citrate_lyase_beta/mcl1/mcl2"/>
</dbReference>
<reference evidence="7" key="1">
    <citation type="journal article" date="2014" name="Int. J. Syst. Evol. Microbiol.">
        <title>Complete genome sequence of Corynebacterium casei LMG S-19264T (=DSM 44701T), isolated from a smear-ripened cheese.</title>
        <authorList>
            <consortium name="US DOE Joint Genome Institute (JGI-PGF)"/>
            <person name="Walter F."/>
            <person name="Albersmeier A."/>
            <person name="Kalinowski J."/>
            <person name="Ruckert C."/>
        </authorList>
    </citation>
    <scope>NUCLEOTIDE SEQUENCE</scope>
    <source>
        <strain evidence="7">JCM 19831</strain>
    </source>
</reference>
<feature type="binding site" evidence="4">
    <location>
        <position position="120"/>
    </location>
    <ligand>
        <name>substrate</name>
    </ligand>
</feature>
<evidence type="ECO:0000313" key="8">
    <source>
        <dbReference type="Proteomes" id="UP000642070"/>
    </source>
</evidence>
<organism evidence="7 8">
    <name type="scientific">Dactylosporangium sucinum</name>
    <dbReference type="NCBI Taxonomy" id="1424081"/>
    <lineage>
        <taxon>Bacteria</taxon>
        <taxon>Bacillati</taxon>
        <taxon>Actinomycetota</taxon>
        <taxon>Actinomycetes</taxon>
        <taxon>Micromonosporales</taxon>
        <taxon>Micromonosporaceae</taxon>
        <taxon>Dactylosporangium</taxon>
    </lineage>
</organism>
<evidence type="ECO:0000256" key="1">
    <source>
        <dbReference type="ARBA" id="ARBA00001946"/>
    </source>
</evidence>
<name>A0A917TZG5_9ACTN</name>
<dbReference type="SUPFAM" id="SSF51621">
    <property type="entry name" value="Phosphoenolpyruvate/pyruvate domain"/>
    <property type="match status" value="1"/>
</dbReference>
<dbReference type="PANTHER" id="PTHR32308:SF0">
    <property type="entry name" value="HPCH_HPAI ALDOLASE_CITRATE LYASE DOMAIN-CONTAINING PROTEIN"/>
    <property type="match status" value="1"/>
</dbReference>
<gene>
    <name evidence="7" type="ORF">GCM10007977_054540</name>
</gene>
<evidence type="ECO:0000313" key="7">
    <source>
        <dbReference type="EMBL" id="GGM45909.1"/>
    </source>
</evidence>
<dbReference type="Proteomes" id="UP000642070">
    <property type="component" value="Unassembled WGS sequence"/>
</dbReference>
<evidence type="ECO:0000259" key="6">
    <source>
        <dbReference type="Pfam" id="PF03328"/>
    </source>
</evidence>
<dbReference type="GO" id="GO:0016829">
    <property type="term" value="F:lyase activity"/>
    <property type="evidence" value="ECO:0007669"/>
    <property type="project" value="UniProtKB-KW"/>
</dbReference>
<reference evidence="7" key="2">
    <citation type="submission" date="2020-09" db="EMBL/GenBank/DDBJ databases">
        <authorList>
            <person name="Sun Q."/>
            <person name="Ohkuma M."/>
        </authorList>
    </citation>
    <scope>NUCLEOTIDE SEQUENCE</scope>
    <source>
        <strain evidence="7">JCM 19831</strain>
    </source>
</reference>
<dbReference type="GO" id="GO:0006107">
    <property type="term" value="P:oxaloacetate metabolic process"/>
    <property type="evidence" value="ECO:0007669"/>
    <property type="project" value="TreeGrafter"/>
</dbReference>
<dbReference type="EMBL" id="BMPI01000028">
    <property type="protein sequence ID" value="GGM45909.1"/>
    <property type="molecule type" value="Genomic_DNA"/>
</dbReference>
<dbReference type="InterPro" id="IPR005000">
    <property type="entry name" value="Aldolase/citrate-lyase_domain"/>
</dbReference>
<comment type="caution">
    <text evidence="7">The sequence shown here is derived from an EMBL/GenBank/DDBJ whole genome shotgun (WGS) entry which is preliminary data.</text>
</comment>
<dbReference type="InterPro" id="IPR015813">
    <property type="entry name" value="Pyrv/PenolPyrv_kinase-like_dom"/>
</dbReference>
<sequence>MTARSYLYVPGDAPAKLDRALSRGADALIVDLEDAVPPGGKAAARAAVAEWVTTVQPGDVEIWVRVNPGPLRDDDVRAVAAAPAVRGLVVAKCESPAEVEALDALLGSMGSSTAVVPLLESAAAVMRAPAIAAAPRVVRLQLGEADLRADLGVSPQGDERELLLVRSQIVLASAAAGIDPPAAPVSTDFTDLGALRASTTALARLGYVGRACIHPAQISVVNEVFTPGAEEVDRARDLIARFEAASGGVVVDARGRMVDEAVVRQARRLLARAAGHGA</sequence>
<keyword evidence="2 5" id="KW-0479">Metal-binding</keyword>
<keyword evidence="8" id="KW-1185">Reference proteome</keyword>
<dbReference type="AlphaFoldDB" id="A0A917TZG5"/>
<evidence type="ECO:0000256" key="2">
    <source>
        <dbReference type="ARBA" id="ARBA00022723"/>
    </source>
</evidence>
<proteinExistence type="predicted"/>
<dbReference type="Pfam" id="PF03328">
    <property type="entry name" value="HpcH_HpaI"/>
    <property type="match status" value="1"/>
</dbReference>
<dbReference type="Gene3D" id="3.20.20.60">
    <property type="entry name" value="Phosphoenolpyruvate-binding domains"/>
    <property type="match status" value="1"/>
</dbReference>
<dbReference type="PANTHER" id="PTHR32308">
    <property type="entry name" value="LYASE BETA SUBUNIT, PUTATIVE (AFU_ORTHOLOGUE AFUA_4G13030)-RELATED"/>
    <property type="match status" value="1"/>
</dbReference>
<evidence type="ECO:0000256" key="4">
    <source>
        <dbReference type="PIRSR" id="PIRSR015582-1"/>
    </source>
</evidence>
<dbReference type="InterPro" id="IPR040442">
    <property type="entry name" value="Pyrv_kinase-like_dom_sf"/>
</dbReference>
<feature type="binding site" evidence="5">
    <location>
        <position position="146"/>
    </location>
    <ligand>
        <name>Mg(2+)</name>
        <dbReference type="ChEBI" id="CHEBI:18420"/>
    </ligand>
</feature>
<evidence type="ECO:0000256" key="3">
    <source>
        <dbReference type="ARBA" id="ARBA00022842"/>
    </source>
</evidence>
<evidence type="ECO:0000256" key="5">
    <source>
        <dbReference type="PIRSR" id="PIRSR015582-2"/>
    </source>
</evidence>
<feature type="domain" description="HpcH/HpaI aldolase/citrate lyase" evidence="6">
    <location>
        <begin position="4"/>
        <end position="215"/>
    </location>
</feature>
<dbReference type="RefSeq" id="WP_190252792.1">
    <property type="nucleotide sequence ID" value="NZ_BMPI01000028.1"/>
</dbReference>
<keyword evidence="7" id="KW-0456">Lyase</keyword>
<protein>
    <submittedName>
        <fullName evidence="7">CoA ester lyase</fullName>
    </submittedName>
</protein>
<accession>A0A917TZG5</accession>
<feature type="binding site" evidence="5">
    <location>
        <position position="120"/>
    </location>
    <ligand>
        <name>Mg(2+)</name>
        <dbReference type="ChEBI" id="CHEBI:18420"/>
    </ligand>
</feature>
<dbReference type="PIRSF" id="PIRSF015582">
    <property type="entry name" value="Cit_lyase_B"/>
    <property type="match status" value="1"/>
</dbReference>
<comment type="cofactor">
    <cofactor evidence="1">
        <name>Mg(2+)</name>
        <dbReference type="ChEBI" id="CHEBI:18420"/>
    </cofactor>
</comment>